<gene>
    <name evidence="3" type="ORF">ACFWJN_10680</name>
</gene>
<dbReference type="Proteomes" id="UP001598448">
    <property type="component" value="Unassembled WGS sequence"/>
</dbReference>
<evidence type="ECO:0000313" key="3">
    <source>
        <dbReference type="EMBL" id="MFD5099420.1"/>
    </source>
</evidence>
<dbReference type="EMBL" id="JBHXIJ010000054">
    <property type="protein sequence ID" value="MFD5099420.1"/>
    <property type="molecule type" value="Genomic_DNA"/>
</dbReference>
<proteinExistence type="predicted"/>
<evidence type="ECO:0000256" key="1">
    <source>
        <dbReference type="SAM" id="Coils"/>
    </source>
</evidence>
<sequence length="382" mass="43055">MTEAASERRIMLADVPRLTAEELVACFDEDFRNLVTVSIADATRRLSRPVRQLLRGPEWHQDWQDALLWAEGELQVSAERMRLTGDGRAEGVETKLRRVRANLHEARRVSAQYRREAVECSPEHLSTLNAQHTALSWLAKAFPADYSRLVEQSKRERGIVDPPPRPPAQDVFDSVEEACERGWLKVTMTPPVARLLRQGQVSFRGVVADDARHQNERNVLLRHPLAVRRWKAALTELTEMTTSPAKASSHTALGPLNVDLSGLPHDHAMQIINARRFYCAVQQRHLECDRVVRHLMQTVATRKDHAPETHARREAGEQADRTLAAQHPHAYAHIRNALHPYEAAPGQLDPALLPANARGALKSRLIKEAQQLVPEKDRSPAA</sequence>
<dbReference type="RefSeq" id="WP_386711991.1">
    <property type="nucleotide sequence ID" value="NZ_JBHXIJ010000054.1"/>
</dbReference>
<feature type="compositionally biased region" description="Basic and acidic residues" evidence="2">
    <location>
        <begin position="301"/>
        <end position="320"/>
    </location>
</feature>
<feature type="region of interest" description="Disordered" evidence="2">
    <location>
        <begin position="301"/>
        <end position="324"/>
    </location>
</feature>
<evidence type="ECO:0008006" key="5">
    <source>
        <dbReference type="Google" id="ProtNLM"/>
    </source>
</evidence>
<feature type="coiled-coil region" evidence="1">
    <location>
        <begin position="89"/>
        <end position="116"/>
    </location>
</feature>
<reference evidence="3 4" key="1">
    <citation type="submission" date="2024-09" db="EMBL/GenBank/DDBJ databases">
        <title>The Natural Products Discovery Center: Release of the First 8490 Sequenced Strains for Exploring Actinobacteria Biosynthetic Diversity.</title>
        <authorList>
            <person name="Kalkreuter E."/>
            <person name="Kautsar S.A."/>
            <person name="Yang D."/>
            <person name="Bader C.D."/>
            <person name="Teijaro C.N."/>
            <person name="Fluegel L."/>
            <person name="Davis C.M."/>
            <person name="Simpson J.R."/>
            <person name="Lauterbach L."/>
            <person name="Steele A.D."/>
            <person name="Gui C."/>
            <person name="Meng S."/>
            <person name="Li G."/>
            <person name="Viehrig K."/>
            <person name="Ye F."/>
            <person name="Su P."/>
            <person name="Kiefer A.F."/>
            <person name="Nichols A."/>
            <person name="Cepeda A.J."/>
            <person name="Yan W."/>
            <person name="Fan B."/>
            <person name="Jiang Y."/>
            <person name="Adhikari A."/>
            <person name="Zheng C.-J."/>
            <person name="Schuster L."/>
            <person name="Cowan T.M."/>
            <person name="Smanski M.J."/>
            <person name="Chevrette M.G."/>
            <person name="De Carvalho L.P.S."/>
            <person name="Shen B."/>
        </authorList>
    </citation>
    <scope>NUCLEOTIDE SEQUENCE [LARGE SCALE GENOMIC DNA]</scope>
    <source>
        <strain evidence="3 4">NPDC058348</strain>
    </source>
</reference>
<keyword evidence="4" id="KW-1185">Reference proteome</keyword>
<organism evidence="3 4">
    <name type="scientific">Streptomyces albidochromogenes</name>
    <dbReference type="NCBI Taxonomy" id="329524"/>
    <lineage>
        <taxon>Bacteria</taxon>
        <taxon>Bacillati</taxon>
        <taxon>Actinomycetota</taxon>
        <taxon>Actinomycetes</taxon>
        <taxon>Kitasatosporales</taxon>
        <taxon>Streptomycetaceae</taxon>
        <taxon>Streptomyces</taxon>
    </lineage>
</organism>
<name>A0ABW6FJ29_9ACTN</name>
<comment type="caution">
    <text evidence="3">The sequence shown here is derived from an EMBL/GenBank/DDBJ whole genome shotgun (WGS) entry which is preliminary data.</text>
</comment>
<protein>
    <recommendedName>
        <fullName evidence="5">DUF222 domain-containing protein</fullName>
    </recommendedName>
</protein>
<keyword evidence="1" id="KW-0175">Coiled coil</keyword>
<evidence type="ECO:0000313" key="4">
    <source>
        <dbReference type="Proteomes" id="UP001598448"/>
    </source>
</evidence>
<evidence type="ECO:0000256" key="2">
    <source>
        <dbReference type="SAM" id="MobiDB-lite"/>
    </source>
</evidence>
<accession>A0ABW6FJ29</accession>